<proteinExistence type="inferred from homology"/>
<dbReference type="PANTHER" id="PTHR43033:SF1">
    <property type="entry name" value="TRNA(ILE)-LYSIDINE SYNTHASE-RELATED"/>
    <property type="match status" value="1"/>
</dbReference>
<evidence type="ECO:0000256" key="6">
    <source>
        <dbReference type="ARBA" id="ARBA00022840"/>
    </source>
</evidence>
<organism evidence="10 11">
    <name type="scientific">Pseudoalteromonas spongiae</name>
    <dbReference type="NCBI Taxonomy" id="298657"/>
    <lineage>
        <taxon>Bacteria</taxon>
        <taxon>Pseudomonadati</taxon>
        <taxon>Pseudomonadota</taxon>
        <taxon>Gammaproteobacteria</taxon>
        <taxon>Alteromonadales</taxon>
        <taxon>Pseudoalteromonadaceae</taxon>
        <taxon>Pseudoalteromonas</taxon>
    </lineage>
</organism>
<evidence type="ECO:0000256" key="5">
    <source>
        <dbReference type="ARBA" id="ARBA00022741"/>
    </source>
</evidence>
<dbReference type="InterPro" id="IPR014729">
    <property type="entry name" value="Rossmann-like_a/b/a_fold"/>
</dbReference>
<keyword evidence="11" id="KW-1185">Reference proteome</keyword>
<keyword evidence="3 8" id="KW-0436">Ligase</keyword>
<comment type="catalytic activity">
    <reaction evidence="7 8">
        <text>cytidine(34) in tRNA(Ile2) + L-lysine + ATP = lysidine(34) in tRNA(Ile2) + AMP + diphosphate + H(+)</text>
        <dbReference type="Rhea" id="RHEA:43744"/>
        <dbReference type="Rhea" id="RHEA-COMP:10625"/>
        <dbReference type="Rhea" id="RHEA-COMP:10670"/>
        <dbReference type="ChEBI" id="CHEBI:15378"/>
        <dbReference type="ChEBI" id="CHEBI:30616"/>
        <dbReference type="ChEBI" id="CHEBI:32551"/>
        <dbReference type="ChEBI" id="CHEBI:33019"/>
        <dbReference type="ChEBI" id="CHEBI:82748"/>
        <dbReference type="ChEBI" id="CHEBI:83665"/>
        <dbReference type="ChEBI" id="CHEBI:456215"/>
        <dbReference type="EC" id="6.3.4.19"/>
    </reaction>
</comment>
<dbReference type="Pfam" id="PF11734">
    <property type="entry name" value="TilS_C"/>
    <property type="match status" value="1"/>
</dbReference>
<dbReference type="PANTHER" id="PTHR43033">
    <property type="entry name" value="TRNA(ILE)-LYSIDINE SYNTHASE-RELATED"/>
    <property type="match status" value="1"/>
</dbReference>
<comment type="similarity">
    <text evidence="8">Belongs to the tRNA(Ile)-lysidine synthase family.</text>
</comment>
<dbReference type="SUPFAM" id="SSF52402">
    <property type="entry name" value="Adenine nucleotide alpha hydrolases-like"/>
    <property type="match status" value="1"/>
</dbReference>
<dbReference type="SUPFAM" id="SSF82829">
    <property type="entry name" value="MesJ substrate recognition domain-like"/>
    <property type="match status" value="1"/>
</dbReference>
<evidence type="ECO:0000256" key="3">
    <source>
        <dbReference type="ARBA" id="ARBA00022598"/>
    </source>
</evidence>
<protein>
    <recommendedName>
        <fullName evidence="8">tRNA(Ile)-lysidine synthase</fullName>
        <ecNumber evidence="8">6.3.4.19</ecNumber>
    </recommendedName>
    <alternativeName>
        <fullName evidence="8">tRNA(Ile)-2-lysyl-cytidine synthase</fullName>
    </alternativeName>
    <alternativeName>
        <fullName evidence="8">tRNA(Ile)-lysidine synthetase</fullName>
    </alternativeName>
</protein>
<evidence type="ECO:0000256" key="8">
    <source>
        <dbReference type="HAMAP-Rule" id="MF_01161"/>
    </source>
</evidence>
<dbReference type="HAMAP" id="MF_01161">
    <property type="entry name" value="tRNA_Ile_lys_synt"/>
    <property type="match status" value="1"/>
</dbReference>
<dbReference type="SUPFAM" id="SSF56037">
    <property type="entry name" value="PheT/TilS domain"/>
    <property type="match status" value="1"/>
</dbReference>
<keyword evidence="4 8" id="KW-0819">tRNA processing</keyword>
<keyword evidence="2 8" id="KW-0963">Cytoplasm</keyword>
<evidence type="ECO:0000256" key="2">
    <source>
        <dbReference type="ARBA" id="ARBA00022490"/>
    </source>
</evidence>
<comment type="function">
    <text evidence="8">Ligates lysine onto the cytidine present at position 34 of the AUA codon-specific tRNA(Ile) that contains the anticodon CAU, in an ATP-dependent manner. Cytidine is converted to lysidine, thus changing the amino acid specificity of the tRNA from methionine to isoleucine.</text>
</comment>
<dbReference type="SMART" id="SM00977">
    <property type="entry name" value="TilS_C"/>
    <property type="match status" value="1"/>
</dbReference>
<comment type="subcellular location">
    <subcellularLocation>
        <location evidence="1 8">Cytoplasm</location>
    </subcellularLocation>
</comment>
<accession>A0ABU8EUW5</accession>
<dbReference type="Pfam" id="PF09179">
    <property type="entry name" value="TilS"/>
    <property type="match status" value="1"/>
</dbReference>
<comment type="caution">
    <text evidence="10">The sequence shown here is derived from an EMBL/GenBank/DDBJ whole genome shotgun (WGS) entry which is preliminary data.</text>
</comment>
<dbReference type="InterPro" id="IPR015262">
    <property type="entry name" value="tRNA_Ile_lys_synt_subst-bd"/>
</dbReference>
<dbReference type="Gene3D" id="1.20.59.20">
    <property type="match status" value="1"/>
</dbReference>
<dbReference type="InterPro" id="IPR011063">
    <property type="entry name" value="TilS/TtcA_N"/>
</dbReference>
<keyword evidence="6 8" id="KW-0067">ATP-binding</keyword>
<sequence length="434" mass="49821">MKDIYSTFKYELNNTEKTRFTVALSGGVDSVVLLHLAKRFRDEFTHIEIDAVHINHGLSDNADMWQAFCADLCQQWQVPFKAYRVSVKKASRESLEAVARAVRYNALKAHLHSDSELLLGQHLDDQVETFFIRLKRGAGLLGLGAMKQRTHIENGLPVFRPLLGIMRKDIVEYAKVQQLSHINDESNDDIRFDRNFLRNKILPELNKRFKGFSNTVARVVNLLQSQQQLLDEYIAEDAKKCIFHQRFLLNEVIGFSRARIDNLIRYWLQQNNLVLPSQKVLDQVYQQAFNAKIDAQMSIECCGFAIKRYQDALFIVLPQAVPENQDNIGLSSVIIESQEFSVEKRAQGARAPFMDEHVNLRFDIGAEKFTLQHRNCTKSVSTWLKEAGIPPWQRPLVAGIYYNNQLVQVIGLGISKHAFAENGLCWQQKEANEN</sequence>
<dbReference type="Proteomes" id="UP001382455">
    <property type="component" value="Unassembled WGS sequence"/>
</dbReference>
<evidence type="ECO:0000256" key="7">
    <source>
        <dbReference type="ARBA" id="ARBA00048539"/>
    </source>
</evidence>
<dbReference type="Pfam" id="PF01171">
    <property type="entry name" value="ATP_bind_3"/>
    <property type="match status" value="1"/>
</dbReference>
<dbReference type="CDD" id="cd01992">
    <property type="entry name" value="TilS_N"/>
    <property type="match status" value="1"/>
</dbReference>
<dbReference type="InterPro" id="IPR012094">
    <property type="entry name" value="tRNA_Ile_lys_synt"/>
</dbReference>
<dbReference type="RefSeq" id="WP_336435256.1">
    <property type="nucleotide sequence ID" value="NZ_JBAWKS010000001.1"/>
</dbReference>
<keyword evidence="5 8" id="KW-0547">Nucleotide-binding</keyword>
<evidence type="ECO:0000313" key="11">
    <source>
        <dbReference type="Proteomes" id="UP001382455"/>
    </source>
</evidence>
<dbReference type="InterPro" id="IPR012796">
    <property type="entry name" value="Lysidine-tRNA-synth_C"/>
</dbReference>
<evidence type="ECO:0000256" key="4">
    <source>
        <dbReference type="ARBA" id="ARBA00022694"/>
    </source>
</evidence>
<reference evidence="10 11" key="1">
    <citation type="submission" date="2023-12" db="EMBL/GenBank/DDBJ databases">
        <title>Friends and Foes: Symbiotic and Algicidal bacterial influence on Karenia brevis blooms.</title>
        <authorList>
            <person name="Fei C."/>
            <person name="Mohamed A.R."/>
            <person name="Booker A."/>
            <person name="Arshad M."/>
            <person name="Klass S."/>
            <person name="Ahn S."/>
            <person name="Gilbert P.M."/>
            <person name="Heil C.A."/>
            <person name="Martinez J.M."/>
            <person name="Amin S.A."/>
        </authorList>
    </citation>
    <scope>NUCLEOTIDE SEQUENCE [LARGE SCALE GENOMIC DNA]</scope>
    <source>
        <strain evidence="10 11">CE15</strain>
    </source>
</reference>
<evidence type="ECO:0000256" key="1">
    <source>
        <dbReference type="ARBA" id="ARBA00004496"/>
    </source>
</evidence>
<dbReference type="EC" id="6.3.4.19" evidence="8"/>
<feature type="binding site" evidence="8">
    <location>
        <begin position="25"/>
        <end position="30"/>
    </location>
    <ligand>
        <name>ATP</name>
        <dbReference type="ChEBI" id="CHEBI:30616"/>
    </ligand>
</feature>
<evidence type="ECO:0000313" key="10">
    <source>
        <dbReference type="EMBL" id="MEI4549852.1"/>
    </source>
</evidence>
<name>A0ABU8EUW5_9GAMM</name>
<dbReference type="InterPro" id="IPR012795">
    <property type="entry name" value="tRNA_Ile_lys_synt_N"/>
</dbReference>
<dbReference type="NCBIfam" id="TIGR02432">
    <property type="entry name" value="lysidine_TilS_N"/>
    <property type="match status" value="1"/>
</dbReference>
<comment type="domain">
    <text evidence="8">The N-terminal region contains the highly conserved SGGXDS motif, predicted to be a P-loop motif involved in ATP binding.</text>
</comment>
<evidence type="ECO:0000259" key="9">
    <source>
        <dbReference type="SMART" id="SM00977"/>
    </source>
</evidence>
<dbReference type="Gene3D" id="3.40.50.620">
    <property type="entry name" value="HUPs"/>
    <property type="match status" value="1"/>
</dbReference>
<dbReference type="EMBL" id="JBAWKS010000001">
    <property type="protein sequence ID" value="MEI4549852.1"/>
    <property type="molecule type" value="Genomic_DNA"/>
</dbReference>
<feature type="domain" description="Lysidine-tRNA(Ile) synthetase C-terminal" evidence="9">
    <location>
        <begin position="358"/>
        <end position="426"/>
    </location>
</feature>
<gene>
    <name evidence="8 10" type="primary">tilS</name>
    <name evidence="10" type="ORF">WAE96_09180</name>
</gene>
<dbReference type="GO" id="GO:0032267">
    <property type="term" value="F:tRNA(Ile)-lysidine synthase activity"/>
    <property type="evidence" value="ECO:0007669"/>
    <property type="project" value="UniProtKB-EC"/>
</dbReference>